<dbReference type="InterPro" id="IPR006073">
    <property type="entry name" value="GTP-bd"/>
</dbReference>
<dbReference type="PROSITE" id="PS51710">
    <property type="entry name" value="G_OBG"/>
    <property type="match status" value="1"/>
</dbReference>
<evidence type="ECO:0000256" key="1">
    <source>
        <dbReference type="ARBA" id="ARBA00001946"/>
    </source>
</evidence>
<name>A0A1C3L3V4_9ENTR</name>
<comment type="similarity">
    <text evidence="6">Belongs to the TRAFAC class OBG-HflX-like GTPase superfamily. OBG GTPase family. YchF/OLA1 subfamily.</text>
</comment>
<proteinExistence type="inferred from homology"/>
<dbReference type="InterPro" id="IPR041706">
    <property type="entry name" value="YchF_N"/>
</dbReference>
<dbReference type="Pfam" id="PF01926">
    <property type="entry name" value="MMR_HSR1"/>
    <property type="match status" value="1"/>
</dbReference>
<dbReference type="CDD" id="cd01900">
    <property type="entry name" value="YchF"/>
    <property type="match status" value="1"/>
</dbReference>
<evidence type="ECO:0000256" key="4">
    <source>
        <dbReference type="ARBA" id="ARBA00022840"/>
    </source>
</evidence>
<dbReference type="SUPFAM" id="SSF81271">
    <property type="entry name" value="TGS-like"/>
    <property type="match status" value="1"/>
</dbReference>
<dbReference type="PROSITE" id="PS51880">
    <property type="entry name" value="TGS"/>
    <property type="match status" value="1"/>
</dbReference>
<gene>
    <name evidence="6 9" type="primary">ychF</name>
    <name evidence="9" type="ORF">TRABTM_A_00790</name>
</gene>
<accession>A0A1C3L3V4</accession>
<keyword evidence="10" id="KW-1185">Reference proteome</keyword>
<dbReference type="PATRIC" id="fig|1835721.3.peg.62"/>
<evidence type="ECO:0000313" key="10">
    <source>
        <dbReference type="Proteomes" id="UP000092809"/>
    </source>
</evidence>
<dbReference type="PRINTS" id="PR00326">
    <property type="entry name" value="GTP1OBG"/>
</dbReference>
<dbReference type="GO" id="GO:0005524">
    <property type="term" value="F:ATP binding"/>
    <property type="evidence" value="ECO:0007669"/>
    <property type="project" value="UniProtKB-UniRule"/>
</dbReference>
<dbReference type="InterPro" id="IPR012676">
    <property type="entry name" value="TGS-like"/>
</dbReference>
<protein>
    <recommendedName>
        <fullName evidence="6">Ribosome-binding ATPase YchF</fullName>
    </recommendedName>
</protein>
<dbReference type="HAMAP" id="MF_00944">
    <property type="entry name" value="YchF_OLA1_ATPase"/>
    <property type="match status" value="1"/>
</dbReference>
<dbReference type="InterPro" id="IPR004396">
    <property type="entry name" value="ATPase_YchF/OLA1"/>
</dbReference>
<comment type="function">
    <text evidence="6">ATPase that binds to both the 70S ribosome and the 50S ribosomal subunit in a nucleotide-independent manner.</text>
</comment>
<evidence type="ECO:0000256" key="3">
    <source>
        <dbReference type="ARBA" id="ARBA00022741"/>
    </source>
</evidence>
<sequence>MQLYSNNIEGKIMSVKCGIIGLPNVGKSTLFNALTNASVAAANFPFCTIEPNIGIVPIPDPRIYQLADIVKPQRVVFPKIEFIDIAGLLKGASKGEGLGNKFLSNIRKTEAIAHVVRCFESDNIIHMTGQVDPVKDIDIINTELALFDLDLCTKTIQQVQKRVQIGDKNARIELLVLEKCLPHLKEGGMLRMLNFSRDEKRAIRYIKFLTIKPIMYIANVSENDCNDNVYLSKLCEIASSERSIVIAVCAVVESYISKIKKKNQFLADLGIEEPGLNRIIRAGYNLLNLQTYFTAGVKELRAWTIPVGTTALQASGKIHTDFKKGFIRVKTISFDDFITYKGEQGAKKAGKIRFEGKEYIVMDGDVLNFLFNI</sequence>
<dbReference type="Gene3D" id="1.10.150.300">
    <property type="entry name" value="TGS-like domain"/>
    <property type="match status" value="1"/>
</dbReference>
<dbReference type="GO" id="GO:0005737">
    <property type="term" value="C:cytoplasm"/>
    <property type="evidence" value="ECO:0007669"/>
    <property type="project" value="TreeGrafter"/>
</dbReference>
<dbReference type="InterPro" id="IPR031167">
    <property type="entry name" value="G_OBG"/>
</dbReference>
<dbReference type="FunFam" id="1.10.150.300:FF:000001">
    <property type="entry name" value="Ribosome-binding ATPase YchF"/>
    <property type="match status" value="1"/>
</dbReference>
<dbReference type="GO" id="GO:0043023">
    <property type="term" value="F:ribosomal large subunit binding"/>
    <property type="evidence" value="ECO:0007669"/>
    <property type="project" value="UniProtKB-UniRule"/>
</dbReference>
<evidence type="ECO:0000259" key="8">
    <source>
        <dbReference type="PROSITE" id="PS51880"/>
    </source>
</evidence>
<dbReference type="FunFam" id="3.10.20.30:FF:000001">
    <property type="entry name" value="Ribosome-binding ATPase YchF"/>
    <property type="match status" value="1"/>
</dbReference>
<dbReference type="Proteomes" id="UP000092809">
    <property type="component" value="Chromosome I"/>
</dbReference>
<dbReference type="Gene3D" id="3.10.20.30">
    <property type="match status" value="1"/>
</dbReference>
<keyword evidence="4 6" id="KW-0067">ATP-binding</keyword>
<dbReference type="STRING" id="1835721.TRABTM_A_00790"/>
<dbReference type="KEGG" id="senm:TRABTM_A_00790"/>
<organism evidence="9 10">
    <name type="scientific">secondary endosymbiont of Trabutina mannipara</name>
    <dbReference type="NCBI Taxonomy" id="1835721"/>
    <lineage>
        <taxon>Bacteria</taxon>
        <taxon>Pseudomonadati</taxon>
        <taxon>Pseudomonadota</taxon>
        <taxon>Gammaproteobacteria</taxon>
        <taxon>Enterobacterales</taxon>
        <taxon>Enterobacteriaceae</taxon>
    </lineage>
</organism>
<evidence type="ECO:0000259" key="7">
    <source>
        <dbReference type="PROSITE" id="PS51710"/>
    </source>
</evidence>
<dbReference type="AlphaFoldDB" id="A0A1C3L3V4"/>
<dbReference type="GO" id="GO:0016887">
    <property type="term" value="F:ATP hydrolysis activity"/>
    <property type="evidence" value="ECO:0007669"/>
    <property type="project" value="UniProtKB-UniRule"/>
</dbReference>
<dbReference type="NCBIfam" id="TIGR00092">
    <property type="entry name" value="redox-regulated ATPase YchF"/>
    <property type="match status" value="1"/>
</dbReference>
<dbReference type="InterPro" id="IPR013029">
    <property type="entry name" value="YchF_C"/>
</dbReference>
<feature type="domain" description="TGS" evidence="8">
    <location>
        <begin position="288"/>
        <end position="371"/>
    </location>
</feature>
<evidence type="ECO:0000256" key="2">
    <source>
        <dbReference type="ARBA" id="ARBA00022723"/>
    </source>
</evidence>
<evidence type="ECO:0000256" key="5">
    <source>
        <dbReference type="ARBA" id="ARBA00022842"/>
    </source>
</evidence>
<dbReference type="GO" id="GO:0046872">
    <property type="term" value="F:metal ion binding"/>
    <property type="evidence" value="ECO:0007669"/>
    <property type="project" value="UniProtKB-KW"/>
</dbReference>
<dbReference type="PANTHER" id="PTHR23305">
    <property type="entry name" value="OBG GTPASE FAMILY"/>
    <property type="match status" value="1"/>
</dbReference>
<keyword evidence="3 6" id="KW-0547">Nucleotide-binding</keyword>
<evidence type="ECO:0000256" key="6">
    <source>
        <dbReference type="HAMAP-Rule" id="MF_00944"/>
    </source>
</evidence>
<dbReference type="Pfam" id="PF06071">
    <property type="entry name" value="YchF-GTPase_C"/>
    <property type="match status" value="1"/>
</dbReference>
<dbReference type="CDD" id="cd04867">
    <property type="entry name" value="TGS_YchF_OLA1"/>
    <property type="match status" value="1"/>
</dbReference>
<evidence type="ECO:0000313" key="9">
    <source>
        <dbReference type="EMBL" id="SBT81944.1"/>
    </source>
</evidence>
<dbReference type="PANTHER" id="PTHR23305:SF18">
    <property type="entry name" value="OBG-TYPE G DOMAIN-CONTAINING PROTEIN"/>
    <property type="match status" value="1"/>
</dbReference>
<keyword evidence="2" id="KW-0479">Metal-binding</keyword>
<feature type="binding site" evidence="6">
    <location>
        <begin position="24"/>
        <end position="29"/>
    </location>
    <ligand>
        <name>ATP</name>
        <dbReference type="ChEBI" id="CHEBI:30616"/>
    </ligand>
</feature>
<dbReference type="InterPro" id="IPR023192">
    <property type="entry name" value="TGS-like_dom_sf"/>
</dbReference>
<dbReference type="PIRSF" id="PIRSF006641">
    <property type="entry name" value="CHP00092"/>
    <property type="match status" value="1"/>
</dbReference>
<dbReference type="EMBL" id="LT594522">
    <property type="protein sequence ID" value="SBT81944.1"/>
    <property type="molecule type" value="Genomic_DNA"/>
</dbReference>
<dbReference type="GO" id="GO:0005525">
    <property type="term" value="F:GTP binding"/>
    <property type="evidence" value="ECO:0007669"/>
    <property type="project" value="InterPro"/>
</dbReference>
<reference evidence="10" key="1">
    <citation type="submission" date="2016-06" db="EMBL/GenBank/DDBJ databases">
        <authorList>
            <person name="Szabo Gitta"/>
        </authorList>
    </citation>
    <scope>NUCLEOTIDE SEQUENCE [LARGE SCALE GENOMIC DNA]</scope>
</reference>
<dbReference type="SUPFAM" id="SSF52540">
    <property type="entry name" value="P-loop containing nucleoside triphosphate hydrolases"/>
    <property type="match status" value="1"/>
</dbReference>
<dbReference type="Gene3D" id="3.40.50.300">
    <property type="entry name" value="P-loop containing nucleotide triphosphate hydrolases"/>
    <property type="match status" value="1"/>
</dbReference>
<keyword evidence="5" id="KW-0460">Magnesium</keyword>
<dbReference type="InterPro" id="IPR004095">
    <property type="entry name" value="TGS"/>
</dbReference>
<dbReference type="InterPro" id="IPR012675">
    <property type="entry name" value="Beta-grasp_dom_sf"/>
</dbReference>
<comment type="cofactor">
    <cofactor evidence="1">
        <name>Mg(2+)</name>
        <dbReference type="ChEBI" id="CHEBI:18420"/>
    </cofactor>
</comment>
<feature type="domain" description="OBG-type G" evidence="7">
    <location>
        <begin position="15"/>
        <end position="268"/>
    </location>
</feature>
<dbReference type="InterPro" id="IPR027417">
    <property type="entry name" value="P-loop_NTPase"/>
</dbReference>